<organism evidence="1 2">
    <name type="scientific">Primorskyibacter flagellatus</name>
    <dbReference type="NCBI Taxonomy" id="1387277"/>
    <lineage>
        <taxon>Bacteria</taxon>
        <taxon>Pseudomonadati</taxon>
        <taxon>Pseudomonadota</taxon>
        <taxon>Alphaproteobacteria</taxon>
        <taxon>Rhodobacterales</taxon>
        <taxon>Roseobacteraceae</taxon>
        <taxon>Primorskyibacter</taxon>
    </lineage>
</organism>
<protein>
    <recommendedName>
        <fullName evidence="3">DUF4112 domain-containing protein</fullName>
    </recommendedName>
</protein>
<dbReference type="Pfam" id="PF13430">
    <property type="entry name" value="DUF4112"/>
    <property type="match status" value="1"/>
</dbReference>
<keyword evidence="2" id="KW-1185">Reference proteome</keyword>
<accession>A0A1W2D5N8</accession>
<dbReference type="STRING" id="1387277.SAMN06295998_11126"/>
<evidence type="ECO:0008006" key="3">
    <source>
        <dbReference type="Google" id="ProtNLM"/>
    </source>
</evidence>
<reference evidence="1 2" key="1">
    <citation type="submission" date="2017-04" db="EMBL/GenBank/DDBJ databases">
        <authorList>
            <person name="Afonso C.L."/>
            <person name="Miller P.J."/>
            <person name="Scott M.A."/>
            <person name="Spackman E."/>
            <person name="Goraichik I."/>
            <person name="Dimitrov K.M."/>
            <person name="Suarez D.L."/>
            <person name="Swayne D.E."/>
        </authorList>
    </citation>
    <scope>NUCLEOTIDE SEQUENCE [LARGE SCALE GENOMIC DNA]</scope>
    <source>
        <strain evidence="1 2">CGMCC 1.12644</strain>
    </source>
</reference>
<proteinExistence type="predicted"/>
<sequence>MSGMPDSPQAEHDRRACDKAEKLARRMDSAFRVPLTPIRLGWDSVLGLIPGVGDTLTLASAVYIMHLAHRAGVPKTTLTRIAINSGADWLIGLVPLFGDLLDVGYKSNIRNAALLRAHVDAKHGSVSADAPRVA</sequence>
<name>A0A1W2D5N8_9RHOB</name>
<dbReference type="InterPro" id="IPR025187">
    <property type="entry name" value="DUF4112"/>
</dbReference>
<gene>
    <name evidence="1" type="ORF">SAMN06295998_11126</name>
</gene>
<evidence type="ECO:0000313" key="1">
    <source>
        <dbReference type="EMBL" id="SMC92837.1"/>
    </source>
</evidence>
<evidence type="ECO:0000313" key="2">
    <source>
        <dbReference type="Proteomes" id="UP000192330"/>
    </source>
</evidence>
<dbReference type="PANTHER" id="PTHR35519">
    <property type="entry name" value="MEMBRANE PROTEINS"/>
    <property type="match status" value="1"/>
</dbReference>
<dbReference type="Proteomes" id="UP000192330">
    <property type="component" value="Unassembled WGS sequence"/>
</dbReference>
<dbReference type="PANTHER" id="PTHR35519:SF2">
    <property type="entry name" value="PH DOMAIN PROTEIN"/>
    <property type="match status" value="1"/>
</dbReference>
<dbReference type="AlphaFoldDB" id="A0A1W2D5N8"/>
<dbReference type="EMBL" id="FWYD01000011">
    <property type="protein sequence ID" value="SMC92837.1"/>
    <property type="molecule type" value="Genomic_DNA"/>
</dbReference>